<name>A0A1I3Z2D4_9ACTN</name>
<keyword evidence="2" id="KW-1185">Reference proteome</keyword>
<dbReference type="RefSeq" id="WP_143087049.1">
    <property type="nucleotide sequence ID" value="NZ_FOSW01000001.1"/>
</dbReference>
<dbReference type="Proteomes" id="UP000199152">
    <property type="component" value="Unassembled WGS sequence"/>
</dbReference>
<dbReference type="GO" id="GO:0004519">
    <property type="term" value="F:endonuclease activity"/>
    <property type="evidence" value="ECO:0007669"/>
    <property type="project" value="UniProtKB-KW"/>
</dbReference>
<dbReference type="OrthoDB" id="9779184at2"/>
<evidence type="ECO:0000313" key="1">
    <source>
        <dbReference type="EMBL" id="SFK38147.1"/>
    </source>
</evidence>
<reference evidence="1 2" key="1">
    <citation type="submission" date="2016-10" db="EMBL/GenBank/DDBJ databases">
        <authorList>
            <person name="de Groot N.N."/>
        </authorList>
    </citation>
    <scope>NUCLEOTIDE SEQUENCE [LARGE SCALE GENOMIC DNA]</scope>
    <source>
        <strain evidence="1 2">DSM 45317</strain>
    </source>
</reference>
<dbReference type="EMBL" id="FOSW01000001">
    <property type="protein sequence ID" value="SFK38147.1"/>
    <property type="molecule type" value="Genomic_DNA"/>
</dbReference>
<gene>
    <name evidence="1" type="ORF">SAMN04488085_101310</name>
</gene>
<keyword evidence="1" id="KW-0378">Hydrolase</keyword>
<accession>A0A1I3Z2D4</accession>
<protein>
    <submittedName>
        <fullName evidence="1">AP endonuclease family 2 C terminus</fullName>
    </submittedName>
</protein>
<keyword evidence="1" id="KW-0540">Nuclease</keyword>
<organism evidence="1 2">
    <name type="scientific">Geodermatophilus ruber</name>
    <dbReference type="NCBI Taxonomy" id="504800"/>
    <lineage>
        <taxon>Bacteria</taxon>
        <taxon>Bacillati</taxon>
        <taxon>Actinomycetota</taxon>
        <taxon>Actinomycetes</taxon>
        <taxon>Geodermatophilales</taxon>
        <taxon>Geodermatophilaceae</taxon>
        <taxon>Geodermatophilus</taxon>
    </lineage>
</organism>
<sequence length="58" mass="6089">MKLGAAPPSCTTGTRFLAALQKVDPGMAVAIEHEDQELDPIEGLRTAARTLLDAARGI</sequence>
<proteinExistence type="predicted"/>
<dbReference type="AlphaFoldDB" id="A0A1I3Z2D4"/>
<evidence type="ECO:0000313" key="2">
    <source>
        <dbReference type="Proteomes" id="UP000199152"/>
    </source>
</evidence>
<dbReference type="STRING" id="504800.SAMN04488085_101310"/>
<keyword evidence="1" id="KW-0255">Endonuclease</keyword>
<dbReference type="InParanoid" id="A0A1I3Z2D4"/>